<evidence type="ECO:0000313" key="1">
    <source>
        <dbReference type="EMBL" id="DAF63555.1"/>
    </source>
</evidence>
<sequence length="456" mass="52820">MRITGYKTYKPAFCAGKAHVYSDFDGTYCPARHVSLHNPELNRDMPEYCSRMKNLFDTAKDNLHFHITSGRTFGEFDAVFWLLKIRDFRLPLPETYIAKNGSDVYLKTGSDENFYNKGIFPFSYKVTDKQKEKEIKKLTNWDGVNLKSFIRNLSNKYCINLIEADTENSVANYGEKSLFSKGKLNSDEWKKLPYETDGGSIKFIAHEEPVADYKIGSRNDGNLKTHLIFSPDYGPCSERNWIYDNFMDELKNYLKENNIKAHINWQAPGENNFYRTCCSITPQIDNKELTKLYDTKKALQKAVKNNDLVIVAGDGSNDFNMLNPLEYLDSDYVEHCKKHSAHREFYTQSMQRRLKDLHAVYNNDNTPYIQSLKKELETNGILKKIQKMPLISIIIKKDKTKLRLISDTFSGTGKVVVVEKGQLDKGIKEAVKIYAQQNETFKQNMSDDFKHLIYNN</sequence>
<dbReference type="InterPro" id="IPR023214">
    <property type="entry name" value="HAD_sf"/>
</dbReference>
<dbReference type="InterPro" id="IPR036412">
    <property type="entry name" value="HAD-like_sf"/>
</dbReference>
<protein>
    <submittedName>
        <fullName evidence="1">Uncharacterized protein</fullName>
    </submittedName>
</protein>
<dbReference type="Gene3D" id="3.40.50.1000">
    <property type="entry name" value="HAD superfamily/HAD-like"/>
    <property type="match status" value="1"/>
</dbReference>
<dbReference type="EMBL" id="BK032842">
    <property type="protein sequence ID" value="DAF63555.1"/>
    <property type="molecule type" value="Genomic_DNA"/>
</dbReference>
<reference evidence="1" key="1">
    <citation type="journal article" date="2021" name="Proc. Natl. Acad. Sci. U.S.A.">
        <title>A Catalog of Tens of Thousands of Viruses from Human Metagenomes Reveals Hidden Associations with Chronic Diseases.</title>
        <authorList>
            <person name="Tisza M.J."/>
            <person name="Buck C.B."/>
        </authorList>
    </citation>
    <scope>NUCLEOTIDE SEQUENCE</scope>
    <source>
        <strain evidence="1">CtwQT14</strain>
    </source>
</reference>
<accession>A0A8S5TKH3</accession>
<name>A0A8S5TKH3_9CAUD</name>
<dbReference type="SUPFAM" id="SSF56784">
    <property type="entry name" value="HAD-like"/>
    <property type="match status" value="1"/>
</dbReference>
<proteinExistence type="predicted"/>
<organism evidence="1">
    <name type="scientific">Siphoviridae sp. ctwQT14</name>
    <dbReference type="NCBI Taxonomy" id="2827971"/>
    <lineage>
        <taxon>Viruses</taxon>
        <taxon>Duplodnaviria</taxon>
        <taxon>Heunggongvirae</taxon>
        <taxon>Uroviricota</taxon>
        <taxon>Caudoviricetes</taxon>
    </lineage>
</organism>